<organism evidence="2 3">
    <name type="scientific">Archangium minus</name>
    <dbReference type="NCBI Taxonomy" id="83450"/>
    <lineage>
        <taxon>Bacteria</taxon>
        <taxon>Pseudomonadati</taxon>
        <taxon>Myxococcota</taxon>
        <taxon>Myxococcia</taxon>
        <taxon>Myxococcales</taxon>
        <taxon>Cystobacterineae</taxon>
        <taxon>Archangiaceae</taxon>
        <taxon>Archangium</taxon>
    </lineage>
</organism>
<feature type="compositionally biased region" description="Basic and acidic residues" evidence="1">
    <location>
        <begin position="122"/>
        <end position="135"/>
    </location>
</feature>
<evidence type="ECO:0000256" key="1">
    <source>
        <dbReference type="SAM" id="MobiDB-lite"/>
    </source>
</evidence>
<feature type="region of interest" description="Disordered" evidence="1">
    <location>
        <begin position="118"/>
        <end position="143"/>
    </location>
</feature>
<evidence type="ECO:0000313" key="2">
    <source>
        <dbReference type="EMBL" id="WNG43930.1"/>
    </source>
</evidence>
<dbReference type="Proteomes" id="UP001611383">
    <property type="component" value="Chromosome"/>
</dbReference>
<name>A0ABY9WJE4_9BACT</name>
<keyword evidence="3" id="KW-1185">Reference proteome</keyword>
<accession>A0ABY9WJE4</accession>
<gene>
    <name evidence="2" type="ORF">F0U60_07360</name>
</gene>
<protein>
    <submittedName>
        <fullName evidence="2">Uncharacterized protein</fullName>
    </submittedName>
</protein>
<dbReference type="EMBL" id="CP043494">
    <property type="protein sequence ID" value="WNG43930.1"/>
    <property type="molecule type" value="Genomic_DNA"/>
</dbReference>
<sequence length="143" mass="15113">MSDGIDTEIEQLDAPPPISAELRAKILADPNVAKIAAELEMSLDEFVNSVGYYLNNPGVEPAFLVVSDENLRKMGVEPPTAEAIEANVRASVEAIKAGQAPSGFEAARKKTVDLAAQGGEAVKPKANPDLEDSLKKGRTNLKG</sequence>
<proteinExistence type="predicted"/>
<evidence type="ECO:0000313" key="3">
    <source>
        <dbReference type="Proteomes" id="UP001611383"/>
    </source>
</evidence>
<reference evidence="2 3" key="1">
    <citation type="submission" date="2019-08" db="EMBL/GenBank/DDBJ databases">
        <title>Archangium and Cystobacter genomes.</title>
        <authorList>
            <person name="Chen I.-C.K."/>
            <person name="Wielgoss S."/>
        </authorList>
    </citation>
    <scope>NUCLEOTIDE SEQUENCE [LARGE SCALE GENOMIC DNA]</scope>
    <source>
        <strain evidence="2 3">Cbm 6</strain>
    </source>
</reference>
<dbReference type="RefSeq" id="WP_395815800.1">
    <property type="nucleotide sequence ID" value="NZ_CP043494.1"/>
</dbReference>